<evidence type="ECO:0000256" key="4">
    <source>
        <dbReference type="ARBA" id="ARBA00023163"/>
    </source>
</evidence>
<evidence type="ECO:0000256" key="6">
    <source>
        <dbReference type="SAM" id="MobiDB-lite"/>
    </source>
</evidence>
<dbReference type="InterPro" id="IPR036879">
    <property type="entry name" value="TF_MADSbox_sf"/>
</dbReference>
<dbReference type="Gramene" id="TraesWEE_scaffold_023996_01G000100.1">
    <property type="protein sequence ID" value="TraesWEE_scaffold_023996_01G000100.1"/>
    <property type="gene ID" value="TraesWEE_scaffold_023996_01G000100"/>
</dbReference>
<dbReference type="SUPFAM" id="SSF55455">
    <property type="entry name" value="SRF-like"/>
    <property type="match status" value="1"/>
</dbReference>
<evidence type="ECO:0000256" key="5">
    <source>
        <dbReference type="ARBA" id="ARBA00023242"/>
    </source>
</evidence>
<reference evidence="8" key="1">
    <citation type="submission" date="2018-08" db="EMBL/GenBank/DDBJ databases">
        <authorList>
            <person name="Rossello M."/>
        </authorList>
    </citation>
    <scope>NUCLEOTIDE SEQUENCE [LARGE SCALE GENOMIC DNA]</scope>
    <source>
        <strain evidence="8">cv. Chinese Spring</strain>
    </source>
</reference>
<dbReference type="Gramene" id="TraesSYM4A03G02203840.1">
    <property type="protein sequence ID" value="TraesSYM4A03G02203840.1"/>
    <property type="gene ID" value="TraesSYM4A03G02203840"/>
</dbReference>
<dbReference type="InterPro" id="IPR002100">
    <property type="entry name" value="TF_MADSbox"/>
</dbReference>
<sequence length="375" mass="41609">MPRRGRRLGIAYVHDDKERDVTFFKRRGGLFKSAADLNAIIGARVAIILETENKKMYSFGTPSTGPIVDAFLSAAPLGNQFTKKETSAQIARLQSEVARLDMEHGMEDKSNQLSIQHVKQIQEQYPGMVAKLIFSKEQDLNLEDAKKLFNELSRIHEVTRHRLPKLHHSYKAITDGASVIQNMLPSSGPPPESLKTIPSSVHSMWDHHLPQHHMPSTLLISAPEHNVEPLFPWVPQVFHVASTTSAPQFASQLQGIPNQVQDPPPADLDVEDYISPCDTVHPPQNNASPISTTEHNMEASPLLVYSSSNNFVVDDPFGRDQWGFALPDQQLYNGFLGMDGYLGYNGTYVGQSSMGNGGWVDAPPESSPDERREPG</sequence>
<dbReference type="Gramene" id="TraesCAD_scaffold_014717_01G000100.1">
    <property type="protein sequence ID" value="TraesCAD_scaffold_014717_01G000100.1"/>
    <property type="gene ID" value="TraesCAD_scaffold_014717_01G000100"/>
</dbReference>
<dbReference type="OMA" id="PRAPQMF"/>
<evidence type="ECO:0000313" key="9">
    <source>
        <dbReference type="Proteomes" id="UP000019116"/>
    </source>
</evidence>
<dbReference type="GO" id="GO:0006357">
    <property type="term" value="P:regulation of transcription by RNA polymerase II"/>
    <property type="evidence" value="ECO:0000318"/>
    <property type="project" value="GO_Central"/>
</dbReference>
<evidence type="ECO:0000256" key="2">
    <source>
        <dbReference type="ARBA" id="ARBA00023015"/>
    </source>
</evidence>
<dbReference type="PRINTS" id="PR00404">
    <property type="entry name" value="MADSDOMAIN"/>
</dbReference>
<dbReference type="Gramene" id="TraesCLE_scaffold_001975_01G000100.1">
    <property type="protein sequence ID" value="TraesCLE_scaffold_001975_01G000100.1"/>
    <property type="gene ID" value="TraesCLE_scaffold_001975_01G000100"/>
</dbReference>
<keyword evidence="5" id="KW-0539">Nucleus</keyword>
<dbReference type="OrthoDB" id="679952at2759"/>
<feature type="region of interest" description="Disordered" evidence="6">
    <location>
        <begin position="356"/>
        <end position="375"/>
    </location>
</feature>
<dbReference type="Gramene" id="TraesCS4A02G403600.1">
    <property type="protein sequence ID" value="TraesCS4A02G403600.1"/>
    <property type="gene ID" value="TraesCS4A02G403600"/>
</dbReference>
<dbReference type="PROSITE" id="PS50066">
    <property type="entry name" value="MADS_BOX_2"/>
    <property type="match status" value="1"/>
</dbReference>
<evidence type="ECO:0000256" key="3">
    <source>
        <dbReference type="ARBA" id="ARBA00023125"/>
    </source>
</evidence>
<reference evidence="8" key="2">
    <citation type="submission" date="2018-10" db="UniProtKB">
        <authorList>
            <consortium name="EnsemblPlants"/>
        </authorList>
    </citation>
    <scope>IDENTIFICATION</scope>
</reference>
<dbReference type="GO" id="GO:0046983">
    <property type="term" value="F:protein dimerization activity"/>
    <property type="evidence" value="ECO:0007669"/>
    <property type="project" value="InterPro"/>
</dbReference>
<dbReference type="Gramene" id="TraesJUL4A03G02196200.1">
    <property type="protein sequence ID" value="TraesJUL4A03G02196200.1"/>
    <property type="gene ID" value="TraesJUL4A03G02196200"/>
</dbReference>
<dbReference type="Gene3D" id="3.40.1810.10">
    <property type="entry name" value="Transcription factor, MADS-box"/>
    <property type="match status" value="1"/>
</dbReference>
<dbReference type="AlphaFoldDB" id="A0A3B6I485"/>
<name>A0A3B6I485_WHEAT</name>
<keyword evidence="4" id="KW-0804">Transcription</keyword>
<dbReference type="InterPro" id="IPR050142">
    <property type="entry name" value="MADS-box/MEF2_TF"/>
</dbReference>
<keyword evidence="2" id="KW-0805">Transcription regulation</keyword>
<dbReference type="EnsemblPlants" id="TraesCS4A02G403600.1">
    <property type="protein sequence ID" value="TraesCS4A02G403600.1"/>
    <property type="gene ID" value="TraesCS4A02G403600"/>
</dbReference>
<feature type="domain" description="MADS-box" evidence="7">
    <location>
        <begin position="3"/>
        <end position="63"/>
    </location>
</feature>
<dbReference type="Gramene" id="TraesROB_scaffold_019841_01G000100.1">
    <property type="protein sequence ID" value="TraesROB_scaffold_019841_01G000100.1"/>
    <property type="gene ID" value="TraesROB_scaffold_019841_01G000100"/>
</dbReference>
<dbReference type="GO" id="GO:0000978">
    <property type="term" value="F:RNA polymerase II cis-regulatory region sequence-specific DNA binding"/>
    <property type="evidence" value="ECO:0000318"/>
    <property type="project" value="GO_Central"/>
</dbReference>
<dbReference type="Pfam" id="PF00319">
    <property type="entry name" value="SRF-TF"/>
    <property type="match status" value="1"/>
</dbReference>
<dbReference type="PANTHER" id="PTHR48019">
    <property type="entry name" value="SERUM RESPONSE FACTOR HOMOLOG"/>
    <property type="match status" value="1"/>
</dbReference>
<dbReference type="Gramene" id="TraesCS4A03G1002500.1">
    <property type="protein sequence ID" value="TraesCS4A03G1002500.1.CDS"/>
    <property type="gene ID" value="TraesCS4A03G1002500"/>
</dbReference>
<dbReference type="Gramene" id="TraesNOR4A03G02198460.1">
    <property type="protein sequence ID" value="TraesNOR4A03G02198460.1"/>
    <property type="gene ID" value="TraesNOR4A03G02198460"/>
</dbReference>
<comment type="subcellular location">
    <subcellularLocation>
        <location evidence="1">Nucleus</location>
    </subcellularLocation>
</comment>
<evidence type="ECO:0000256" key="1">
    <source>
        <dbReference type="ARBA" id="ARBA00004123"/>
    </source>
</evidence>
<keyword evidence="3" id="KW-0238">DNA-binding</keyword>
<accession>A0A3B6I485</accession>
<dbReference type="Proteomes" id="UP000019116">
    <property type="component" value="Chromosome 4A"/>
</dbReference>
<dbReference type="Gramene" id="TraesRN4A0100966200.1">
    <property type="protein sequence ID" value="TraesRN4A0100966200.1"/>
    <property type="gene ID" value="TraesRN4A0100966200"/>
</dbReference>
<evidence type="ECO:0000313" key="8">
    <source>
        <dbReference type="EnsemblPlants" id="TraesCS4A02G403600.1"/>
    </source>
</evidence>
<evidence type="ECO:0000259" key="7">
    <source>
        <dbReference type="PROSITE" id="PS50066"/>
    </source>
</evidence>
<dbReference type="Gramene" id="TraesJAG4A03G02177560.1">
    <property type="protein sequence ID" value="TraesJAG4A03G02177560.1"/>
    <property type="gene ID" value="TraesJAG4A03G02177560"/>
</dbReference>
<dbReference type="SMART" id="SM00432">
    <property type="entry name" value="MADS"/>
    <property type="match status" value="1"/>
</dbReference>
<protein>
    <recommendedName>
        <fullName evidence="7">MADS-box domain-containing protein</fullName>
    </recommendedName>
</protein>
<organism evidence="8">
    <name type="scientific">Triticum aestivum</name>
    <name type="common">Wheat</name>
    <dbReference type="NCBI Taxonomy" id="4565"/>
    <lineage>
        <taxon>Eukaryota</taxon>
        <taxon>Viridiplantae</taxon>
        <taxon>Streptophyta</taxon>
        <taxon>Embryophyta</taxon>
        <taxon>Tracheophyta</taxon>
        <taxon>Spermatophyta</taxon>
        <taxon>Magnoliopsida</taxon>
        <taxon>Liliopsida</taxon>
        <taxon>Poales</taxon>
        <taxon>Poaceae</taxon>
        <taxon>BOP clade</taxon>
        <taxon>Pooideae</taxon>
        <taxon>Triticodae</taxon>
        <taxon>Triticeae</taxon>
        <taxon>Triticinae</taxon>
        <taxon>Triticum</taxon>
    </lineage>
</organism>
<keyword evidence="9" id="KW-1185">Reference proteome</keyword>
<proteinExistence type="predicted"/>
<dbReference type="Gramene" id="TraesARI4A03G02214530.1">
    <property type="protein sequence ID" value="TraesARI4A03G02214530.1"/>
    <property type="gene ID" value="TraesARI4A03G02214530"/>
</dbReference>
<dbReference type="GO" id="GO:0000981">
    <property type="term" value="F:DNA-binding transcription factor activity, RNA polymerase II-specific"/>
    <property type="evidence" value="ECO:0000318"/>
    <property type="project" value="GO_Central"/>
</dbReference>
<dbReference type="STRING" id="4565.A0A3B6I485"/>
<dbReference type="GO" id="GO:0005634">
    <property type="term" value="C:nucleus"/>
    <property type="evidence" value="ECO:0007669"/>
    <property type="project" value="UniProtKB-SubCell"/>
</dbReference>